<accession>A0A0A9DRZ1</accession>
<organism evidence="1">
    <name type="scientific">Arundo donax</name>
    <name type="common">Giant reed</name>
    <name type="synonym">Donax arundinaceus</name>
    <dbReference type="NCBI Taxonomy" id="35708"/>
    <lineage>
        <taxon>Eukaryota</taxon>
        <taxon>Viridiplantae</taxon>
        <taxon>Streptophyta</taxon>
        <taxon>Embryophyta</taxon>
        <taxon>Tracheophyta</taxon>
        <taxon>Spermatophyta</taxon>
        <taxon>Magnoliopsida</taxon>
        <taxon>Liliopsida</taxon>
        <taxon>Poales</taxon>
        <taxon>Poaceae</taxon>
        <taxon>PACMAD clade</taxon>
        <taxon>Arundinoideae</taxon>
        <taxon>Arundineae</taxon>
        <taxon>Arundo</taxon>
    </lineage>
</organism>
<proteinExistence type="predicted"/>
<dbReference type="EMBL" id="GBRH01206546">
    <property type="protein sequence ID" value="JAD91349.1"/>
    <property type="molecule type" value="Transcribed_RNA"/>
</dbReference>
<reference evidence="1" key="2">
    <citation type="journal article" date="2015" name="Data Brief">
        <title>Shoot transcriptome of the giant reed, Arundo donax.</title>
        <authorList>
            <person name="Barrero R.A."/>
            <person name="Guerrero F.D."/>
            <person name="Moolhuijzen P."/>
            <person name="Goolsby J.A."/>
            <person name="Tidwell J."/>
            <person name="Bellgard S.E."/>
            <person name="Bellgard M.I."/>
        </authorList>
    </citation>
    <scope>NUCLEOTIDE SEQUENCE</scope>
    <source>
        <tissue evidence="1">Shoot tissue taken approximately 20 cm above the soil surface</tissue>
    </source>
</reference>
<sequence>MSGLRRSFSCTRSTEAAISGDEMNESGNIMRSSACGNCLTKENKALIFAWCHQL</sequence>
<evidence type="ECO:0000313" key="1">
    <source>
        <dbReference type="EMBL" id="JAD91349.1"/>
    </source>
</evidence>
<reference evidence="1" key="1">
    <citation type="submission" date="2014-09" db="EMBL/GenBank/DDBJ databases">
        <authorList>
            <person name="Magalhaes I.L.F."/>
            <person name="Oliveira U."/>
            <person name="Santos F.R."/>
            <person name="Vidigal T.H.D.A."/>
            <person name="Brescovit A.D."/>
            <person name="Santos A.J."/>
        </authorList>
    </citation>
    <scope>NUCLEOTIDE SEQUENCE</scope>
    <source>
        <tissue evidence="1">Shoot tissue taken approximately 20 cm above the soil surface</tissue>
    </source>
</reference>
<protein>
    <submittedName>
        <fullName evidence="1">Uncharacterized protein</fullName>
    </submittedName>
</protein>
<dbReference type="AlphaFoldDB" id="A0A0A9DRZ1"/>
<name>A0A0A9DRZ1_ARUDO</name>